<evidence type="ECO:0000313" key="9">
    <source>
        <dbReference type="EMBL" id="RNI10966.1"/>
    </source>
</evidence>
<evidence type="ECO:0000313" key="12">
    <source>
        <dbReference type="Proteomes" id="UP000198669"/>
    </source>
</evidence>
<protein>
    <submittedName>
        <fullName evidence="8">Methylcobamide--CoM methyltransferase</fullName>
    </submittedName>
    <submittedName>
        <fullName evidence="9">MtaA/CmuA family methyltransferase</fullName>
        <ecNumber evidence="9">2.1.1.-</ecNumber>
    </submittedName>
    <submittedName>
        <fullName evidence="10">[methyl-Co(III) methanol-specific corrinoid protein]:coenzyme M methyltransferase</fullName>
    </submittedName>
</protein>
<dbReference type="KEGG" id="mhaz:BHR79_00830"/>
<keyword evidence="2 8" id="KW-0489">Methyltransferase</keyword>
<sequence length="346" mass="37427">MTGITLKQRFLDSLAGKDVDKVPVCSVTQTGTIELMEATGSYWPETHYDAEKMATLAIGGYEVAGMEAVRYPFDGTAIAQTLGCTIKEGTFDSQPSVLDNPCSNKEDVGKFNLPDNFLESERISTILDATEIVRERVGEDIPVVAGMLGPAAIAISLVGAKNYLMWSLTEPETMRELLGMGVEVCVEYSNALFERGVDAICIPDSEAGPDLLPPEYFESLVLPEYDKICSGTDGPMILHICGDATAILEPMARSGFEGLSIEEKVDAKYAKRIIGDRACLIGNVSPVDILLSSPAEEVKRQAKMCIEDGVDILAPGCGLAPYTSLENLKAFVEARDEYYKGLNPEL</sequence>
<dbReference type="InterPro" id="IPR038071">
    <property type="entry name" value="UROD/MetE-like_sf"/>
</dbReference>
<reference evidence="10 12" key="2">
    <citation type="submission" date="2016-10" db="EMBL/GenBank/DDBJ databases">
        <authorList>
            <person name="de Groot N.N."/>
        </authorList>
    </citation>
    <scope>NUCLEOTIDE SEQUENCE [LARGE SCALE GENOMIC DNA]</scope>
    <source>
        <strain evidence="10 12">Z-7982</strain>
    </source>
</reference>
<evidence type="ECO:0000256" key="3">
    <source>
        <dbReference type="ARBA" id="ARBA00022679"/>
    </source>
</evidence>
<dbReference type="EMBL" id="CP017921">
    <property type="protein sequence ID" value="APH38165.1"/>
    <property type="molecule type" value="Genomic_DNA"/>
</dbReference>
<keyword evidence="6" id="KW-0484">Methanogenesis</keyword>
<dbReference type="Gene3D" id="3.20.20.210">
    <property type="match status" value="1"/>
</dbReference>
<evidence type="ECO:0000313" key="11">
    <source>
        <dbReference type="Proteomes" id="UP000186879"/>
    </source>
</evidence>
<organism evidence="8 11">
    <name type="scientific">Methanohalophilus halophilus</name>
    <dbReference type="NCBI Taxonomy" id="2177"/>
    <lineage>
        <taxon>Archaea</taxon>
        <taxon>Methanobacteriati</taxon>
        <taxon>Methanobacteriota</taxon>
        <taxon>Stenosarchaea group</taxon>
        <taxon>Methanomicrobia</taxon>
        <taxon>Methanosarcinales</taxon>
        <taxon>Methanosarcinaceae</taxon>
        <taxon>Methanohalophilus</taxon>
    </lineage>
</organism>
<comment type="cofactor">
    <cofactor evidence="1">
        <name>Zn(2+)</name>
        <dbReference type="ChEBI" id="CHEBI:29105"/>
    </cofactor>
</comment>
<keyword evidence="4" id="KW-0479">Metal-binding</keyword>
<dbReference type="STRING" id="2177.BHR79_00830"/>
<dbReference type="NCBIfam" id="TIGR01463">
    <property type="entry name" value="mtaA_cmuA"/>
    <property type="match status" value="1"/>
</dbReference>
<dbReference type="EC" id="2.1.1.-" evidence="9"/>
<accession>A0A1L3PZZ2</accession>
<keyword evidence="5" id="KW-0862">Zinc</keyword>
<evidence type="ECO:0000313" key="10">
    <source>
        <dbReference type="EMBL" id="SDW80257.1"/>
    </source>
</evidence>
<dbReference type="PANTHER" id="PTHR47099">
    <property type="entry name" value="METHYLCOBAMIDE:COM METHYLTRANSFERASE MTBA"/>
    <property type="match status" value="1"/>
</dbReference>
<dbReference type="SUPFAM" id="SSF51726">
    <property type="entry name" value="UROD/MetE-like"/>
    <property type="match status" value="1"/>
</dbReference>
<dbReference type="PANTHER" id="PTHR47099:SF1">
    <property type="entry name" value="METHYLCOBAMIDE:COM METHYLTRANSFERASE MTBA"/>
    <property type="match status" value="1"/>
</dbReference>
<name>A0A1L3PZZ2_9EURY</name>
<dbReference type="EMBL" id="FNMU01000005">
    <property type="protein sequence ID" value="SDW80257.1"/>
    <property type="molecule type" value="Genomic_DNA"/>
</dbReference>
<dbReference type="GO" id="GO:0006730">
    <property type="term" value="P:one-carbon metabolic process"/>
    <property type="evidence" value="ECO:0007669"/>
    <property type="project" value="InterPro"/>
</dbReference>
<gene>
    <name evidence="8" type="ORF">BHR79_00830</name>
    <name evidence="9" type="ORF">EFE40_01965</name>
    <name evidence="10" type="ORF">SAMN04515625_1610</name>
</gene>
<evidence type="ECO:0000256" key="4">
    <source>
        <dbReference type="ARBA" id="ARBA00022723"/>
    </source>
</evidence>
<dbReference type="CDD" id="cd03307">
    <property type="entry name" value="Mta_CmuA_like"/>
    <property type="match status" value="1"/>
</dbReference>
<dbReference type="NCBIfam" id="NF004889">
    <property type="entry name" value="PRK06252.1"/>
    <property type="match status" value="1"/>
</dbReference>
<dbReference type="Proteomes" id="UP000198669">
    <property type="component" value="Unassembled WGS sequence"/>
</dbReference>
<reference evidence="9 13" key="3">
    <citation type="submission" date="2018-10" db="EMBL/GenBank/DDBJ databases">
        <title>Cultivation of a novel Methanohalophilus strain from Kebrit Deep of the Red Sea and a genomic comparison of members of the genus Methanohalophilus.</title>
        <authorList>
            <person name="Guan Y."/>
            <person name="Ngugi D.K."/>
            <person name="Stingl U."/>
        </authorList>
    </citation>
    <scope>NUCLEOTIDE SEQUENCE [LARGE SCALE GENOMIC DNA]</scope>
    <source>
        <strain evidence="9 13">DSM 3094</strain>
    </source>
</reference>
<evidence type="ECO:0000256" key="1">
    <source>
        <dbReference type="ARBA" id="ARBA00001947"/>
    </source>
</evidence>
<dbReference type="InterPro" id="IPR000257">
    <property type="entry name" value="Uroporphyrinogen_deCOase"/>
</dbReference>
<reference evidence="8 11" key="1">
    <citation type="submission" date="2016-10" db="EMBL/GenBank/DDBJ databases">
        <title>Methanohalophilus halophilus.</title>
        <authorList>
            <person name="L'haridon S."/>
        </authorList>
    </citation>
    <scope>NUCLEOTIDE SEQUENCE [LARGE SCALE GENOMIC DNA]</scope>
    <source>
        <strain evidence="8 11">Z-7982</strain>
    </source>
</reference>
<evidence type="ECO:0000256" key="6">
    <source>
        <dbReference type="ARBA" id="ARBA00022994"/>
    </source>
</evidence>
<dbReference type="Pfam" id="PF01208">
    <property type="entry name" value="URO-D"/>
    <property type="match status" value="1"/>
</dbReference>
<dbReference type="Proteomes" id="UP000186879">
    <property type="component" value="Chromosome"/>
</dbReference>
<evidence type="ECO:0000256" key="2">
    <source>
        <dbReference type="ARBA" id="ARBA00022603"/>
    </source>
</evidence>
<proteinExistence type="predicted"/>
<dbReference type="GO" id="GO:0046872">
    <property type="term" value="F:metal ion binding"/>
    <property type="evidence" value="ECO:0007669"/>
    <property type="project" value="UniProtKB-KW"/>
</dbReference>
<dbReference type="EMBL" id="RJJG01000001">
    <property type="protein sequence ID" value="RNI10966.1"/>
    <property type="molecule type" value="Genomic_DNA"/>
</dbReference>
<evidence type="ECO:0000313" key="13">
    <source>
        <dbReference type="Proteomes" id="UP000267921"/>
    </source>
</evidence>
<dbReference type="GO" id="GO:0032259">
    <property type="term" value="P:methylation"/>
    <property type="evidence" value="ECO:0007669"/>
    <property type="project" value="UniProtKB-KW"/>
</dbReference>
<dbReference type="OrthoDB" id="124836at2157"/>
<dbReference type="GO" id="GO:0008168">
    <property type="term" value="F:methyltransferase activity"/>
    <property type="evidence" value="ECO:0007669"/>
    <property type="project" value="UniProtKB-KW"/>
</dbReference>
<keyword evidence="11" id="KW-1185">Reference proteome</keyword>
<dbReference type="GO" id="GO:0015948">
    <property type="term" value="P:methanogenesis"/>
    <property type="evidence" value="ECO:0007669"/>
    <property type="project" value="UniProtKB-KW"/>
</dbReference>
<keyword evidence="3 8" id="KW-0808">Transferase</keyword>
<evidence type="ECO:0000259" key="7">
    <source>
        <dbReference type="Pfam" id="PF01208"/>
    </source>
</evidence>
<evidence type="ECO:0000256" key="5">
    <source>
        <dbReference type="ARBA" id="ARBA00022833"/>
    </source>
</evidence>
<dbReference type="Proteomes" id="UP000267921">
    <property type="component" value="Unassembled WGS sequence"/>
</dbReference>
<evidence type="ECO:0000313" key="8">
    <source>
        <dbReference type="EMBL" id="APH38165.1"/>
    </source>
</evidence>
<dbReference type="InterPro" id="IPR052024">
    <property type="entry name" value="Methanogen_methyltrans"/>
</dbReference>
<dbReference type="InterPro" id="IPR006360">
    <property type="entry name" value="Mtase_MtaA_CmuA"/>
</dbReference>
<dbReference type="AlphaFoldDB" id="A0A1L3PZZ2"/>
<dbReference type="GO" id="GO:0004853">
    <property type="term" value="F:uroporphyrinogen decarboxylase activity"/>
    <property type="evidence" value="ECO:0007669"/>
    <property type="project" value="InterPro"/>
</dbReference>
<dbReference type="GeneID" id="30582255"/>
<dbReference type="RefSeq" id="WP_072560372.1">
    <property type="nucleotide sequence ID" value="NZ_CP017921.1"/>
</dbReference>
<feature type="domain" description="Uroporphyrinogen decarboxylase (URO-D)" evidence="7">
    <location>
        <begin position="6"/>
        <end position="338"/>
    </location>
</feature>
<dbReference type="NCBIfam" id="NF040654">
    <property type="entry name" value="MtaA_Meth"/>
    <property type="match status" value="1"/>
</dbReference>
<dbReference type="GO" id="GO:0006779">
    <property type="term" value="P:porphyrin-containing compound biosynthetic process"/>
    <property type="evidence" value="ECO:0007669"/>
    <property type="project" value="InterPro"/>
</dbReference>